<dbReference type="Pfam" id="PF04777">
    <property type="entry name" value="Evr1_Alr"/>
    <property type="match status" value="1"/>
</dbReference>
<dbReference type="EMBL" id="PGGS01001846">
    <property type="protein sequence ID" value="PNG99984.1"/>
    <property type="molecule type" value="Genomic_DNA"/>
</dbReference>
<keyword evidence="10" id="KW-1185">Reference proteome</keyword>
<proteinExistence type="predicted"/>
<dbReference type="Gene3D" id="1.20.120.310">
    <property type="entry name" value="ERV/ALR sulfhydryl oxidase domain"/>
    <property type="match status" value="2"/>
</dbReference>
<evidence type="ECO:0000256" key="5">
    <source>
        <dbReference type="ARBA" id="ARBA00023157"/>
    </source>
</evidence>
<dbReference type="Pfam" id="PF04054">
    <property type="entry name" value="Not1"/>
    <property type="match status" value="1"/>
</dbReference>
<accession>A0A2J7ZI84</accession>
<keyword evidence="5" id="KW-1015">Disulfide bond</keyword>
<protein>
    <recommendedName>
        <fullName evidence="6">Sulfhydryl oxidase</fullName>
        <ecNumber evidence="6">1.8.3.2</ecNumber>
    </recommendedName>
</protein>
<dbReference type="EC" id="1.8.3.2" evidence="6"/>
<dbReference type="PROSITE" id="PS51324">
    <property type="entry name" value="ERV_ALR"/>
    <property type="match status" value="1"/>
</dbReference>
<keyword evidence="4 6" id="KW-0560">Oxidoreductase</keyword>
<dbReference type="GO" id="GO:0016972">
    <property type="term" value="F:thiol oxidase activity"/>
    <property type="evidence" value="ECO:0007669"/>
    <property type="project" value="UniProtKB-EC"/>
</dbReference>
<comment type="catalytic activity">
    <reaction evidence="6">
        <text>2 R'C(R)SH + O2 = R'C(R)S-S(R)CR' + H2O2</text>
        <dbReference type="Rhea" id="RHEA:17357"/>
        <dbReference type="ChEBI" id="CHEBI:15379"/>
        <dbReference type="ChEBI" id="CHEBI:16240"/>
        <dbReference type="ChEBI" id="CHEBI:16520"/>
        <dbReference type="ChEBI" id="CHEBI:17412"/>
        <dbReference type="EC" id="1.8.3.2"/>
    </reaction>
</comment>
<dbReference type="OrthoDB" id="17199at2759"/>
<evidence type="ECO:0000256" key="7">
    <source>
        <dbReference type="SAM" id="MobiDB-lite"/>
    </source>
</evidence>
<comment type="caution">
    <text evidence="9">The sequence shown here is derived from an EMBL/GenBank/DDBJ whole genome shotgun (WGS) entry which is preliminary data.</text>
</comment>
<evidence type="ECO:0000256" key="4">
    <source>
        <dbReference type="ARBA" id="ARBA00023002"/>
    </source>
</evidence>
<gene>
    <name evidence="9" type="ORF">TSOC_014218</name>
</gene>
<feature type="region of interest" description="Disordered" evidence="7">
    <location>
        <begin position="222"/>
        <end position="282"/>
    </location>
</feature>
<feature type="compositionally biased region" description="Gly residues" evidence="7">
    <location>
        <begin position="241"/>
        <end position="251"/>
    </location>
</feature>
<evidence type="ECO:0000256" key="2">
    <source>
        <dbReference type="ARBA" id="ARBA00022630"/>
    </source>
</evidence>
<dbReference type="AlphaFoldDB" id="A0A2J7ZI84"/>
<dbReference type="GO" id="GO:0000288">
    <property type="term" value="P:nuclear-transcribed mRNA catabolic process, deadenylation-dependent decay"/>
    <property type="evidence" value="ECO:0007669"/>
    <property type="project" value="TreeGrafter"/>
</dbReference>
<name>A0A2J7ZI84_9CHLO</name>
<dbReference type="InterPro" id="IPR036774">
    <property type="entry name" value="ERV/ALR_sulphydryl_oxid_sf"/>
</dbReference>
<dbReference type="InterPro" id="IPR040398">
    <property type="entry name" value="Not1"/>
</dbReference>
<dbReference type="Gene3D" id="1.25.40.800">
    <property type="match status" value="1"/>
</dbReference>
<organism evidence="9 10">
    <name type="scientific">Tetrabaena socialis</name>
    <dbReference type="NCBI Taxonomy" id="47790"/>
    <lineage>
        <taxon>Eukaryota</taxon>
        <taxon>Viridiplantae</taxon>
        <taxon>Chlorophyta</taxon>
        <taxon>core chlorophytes</taxon>
        <taxon>Chlorophyceae</taxon>
        <taxon>CS clade</taxon>
        <taxon>Chlamydomonadales</taxon>
        <taxon>Tetrabaenaceae</taxon>
        <taxon>Tetrabaena</taxon>
    </lineage>
</organism>
<dbReference type="InterPro" id="IPR007196">
    <property type="entry name" value="CCR4-Not_Not1_C"/>
</dbReference>
<dbReference type="InterPro" id="IPR017905">
    <property type="entry name" value="ERV/ALR_sulphydryl_oxidase"/>
</dbReference>
<feature type="compositionally biased region" description="Low complexity" evidence="7">
    <location>
        <begin position="257"/>
        <end position="282"/>
    </location>
</feature>
<feature type="compositionally biased region" description="Low complexity" evidence="7">
    <location>
        <begin position="222"/>
        <end position="240"/>
    </location>
</feature>
<feature type="domain" description="ERV/ALR sulfhydryl oxidase" evidence="8">
    <location>
        <begin position="254"/>
        <end position="359"/>
    </location>
</feature>
<dbReference type="GO" id="GO:0017148">
    <property type="term" value="P:negative regulation of translation"/>
    <property type="evidence" value="ECO:0007669"/>
    <property type="project" value="InterPro"/>
</dbReference>
<evidence type="ECO:0000256" key="6">
    <source>
        <dbReference type="RuleBase" id="RU371123"/>
    </source>
</evidence>
<comment type="cofactor">
    <cofactor evidence="1 6">
        <name>FAD</name>
        <dbReference type="ChEBI" id="CHEBI:57692"/>
    </cofactor>
</comment>
<reference evidence="9 10" key="1">
    <citation type="journal article" date="2017" name="Mol. Biol. Evol.">
        <title>The 4-celled Tetrabaena socialis nuclear genome reveals the essential components for genetic control of cell number at the origin of multicellularity in the volvocine lineage.</title>
        <authorList>
            <person name="Featherston J."/>
            <person name="Arakaki Y."/>
            <person name="Hanschen E.R."/>
            <person name="Ferris P.J."/>
            <person name="Michod R.E."/>
            <person name="Olson B.J.S.C."/>
            <person name="Nozaki H."/>
            <person name="Durand P.M."/>
        </authorList>
    </citation>
    <scope>NUCLEOTIDE SEQUENCE [LARGE SCALE GENOMIC DNA]</scope>
    <source>
        <strain evidence="9 10">NIES-571</strain>
    </source>
</reference>
<evidence type="ECO:0000256" key="3">
    <source>
        <dbReference type="ARBA" id="ARBA00022827"/>
    </source>
</evidence>
<evidence type="ECO:0000313" key="9">
    <source>
        <dbReference type="EMBL" id="PNG99984.1"/>
    </source>
</evidence>
<dbReference type="GO" id="GO:0060090">
    <property type="term" value="F:molecular adaptor activity"/>
    <property type="evidence" value="ECO:0007669"/>
    <property type="project" value="TreeGrafter"/>
</dbReference>
<feature type="region of interest" description="Disordered" evidence="7">
    <location>
        <begin position="139"/>
        <end position="172"/>
    </location>
</feature>
<dbReference type="GO" id="GO:0000932">
    <property type="term" value="C:P-body"/>
    <property type="evidence" value="ECO:0007669"/>
    <property type="project" value="TreeGrafter"/>
</dbReference>
<evidence type="ECO:0000259" key="8">
    <source>
        <dbReference type="PROSITE" id="PS51324"/>
    </source>
</evidence>
<dbReference type="PANTHER" id="PTHR13162:SF8">
    <property type="entry name" value="CCR4-NOT TRANSCRIPTION COMPLEX SUBUNIT 1"/>
    <property type="match status" value="1"/>
</dbReference>
<evidence type="ECO:0000256" key="1">
    <source>
        <dbReference type="ARBA" id="ARBA00001974"/>
    </source>
</evidence>
<dbReference type="Proteomes" id="UP000236333">
    <property type="component" value="Unassembled WGS sequence"/>
</dbReference>
<feature type="non-terminal residue" evidence="9">
    <location>
        <position position="1"/>
    </location>
</feature>
<evidence type="ECO:0000313" key="10">
    <source>
        <dbReference type="Proteomes" id="UP000236333"/>
    </source>
</evidence>
<dbReference type="SUPFAM" id="SSF69000">
    <property type="entry name" value="FAD-dependent thiol oxidase"/>
    <property type="match status" value="1"/>
</dbReference>
<keyword evidence="2 6" id="KW-0285">Flavoprotein</keyword>
<keyword evidence="3 6" id="KW-0274">FAD</keyword>
<dbReference type="PANTHER" id="PTHR13162">
    <property type="entry name" value="CCR4-NOT TRANSCRIPTION COMPLEX"/>
    <property type="match status" value="1"/>
</dbReference>
<dbReference type="GO" id="GO:0030015">
    <property type="term" value="C:CCR4-NOT core complex"/>
    <property type="evidence" value="ECO:0007669"/>
    <property type="project" value="InterPro"/>
</dbReference>
<sequence>AKTVSSPLHGGSQEMYVRMAGELDAEGRYLLLNAMANQLRYPNAHTYYFSCTLLTLFLESKSEGLKEQITRTLLERLIVNRPHPWGLLITFIELIKNRRYNFWAHSFTKCAPEIENLFTSVSRSCLGTNRAEEEAAAAAHAKEGVVPSSSRPTRRVKTQWGPTLDAPAAAAPAAAAPVREAGAPAAAAAVPGPSGLKDCHTRACLGVVSAFKKALRSEEAAAAGGAREPGPAGSPAASSSGSGGGAGGGAGDEGDASRATGPGGAHAAPAHPEAAAAAAAAGRECPPDTWELGRATWTFLHSVGAHYPERPSGREHVSANPPRVATAAELNLWLCGVHNEVNELLGKPLFDCSRIAERWREGPKDGSCD</sequence>